<feature type="transmembrane region" description="Helical" evidence="1">
    <location>
        <begin position="6"/>
        <end position="22"/>
    </location>
</feature>
<evidence type="ECO:0000313" key="3">
    <source>
        <dbReference type="Proteomes" id="UP001203297"/>
    </source>
</evidence>
<accession>A0AAD4M1J0</accession>
<dbReference type="EMBL" id="WTXG01000042">
    <property type="protein sequence ID" value="KAI0296987.1"/>
    <property type="molecule type" value="Genomic_DNA"/>
</dbReference>
<name>A0AAD4M1J0_9AGAM</name>
<keyword evidence="1" id="KW-0472">Membrane</keyword>
<gene>
    <name evidence="2" type="ORF">B0F90DRAFT_1743243</name>
</gene>
<reference evidence="2" key="1">
    <citation type="journal article" date="2022" name="New Phytol.">
        <title>Evolutionary transition to the ectomycorrhizal habit in the genomes of a hyperdiverse lineage of mushroom-forming fungi.</title>
        <authorList>
            <person name="Looney B."/>
            <person name="Miyauchi S."/>
            <person name="Morin E."/>
            <person name="Drula E."/>
            <person name="Courty P.E."/>
            <person name="Kohler A."/>
            <person name="Kuo A."/>
            <person name="LaButti K."/>
            <person name="Pangilinan J."/>
            <person name="Lipzen A."/>
            <person name="Riley R."/>
            <person name="Andreopoulos W."/>
            <person name="He G."/>
            <person name="Johnson J."/>
            <person name="Nolan M."/>
            <person name="Tritt A."/>
            <person name="Barry K.W."/>
            <person name="Grigoriev I.V."/>
            <person name="Nagy L.G."/>
            <person name="Hibbett D."/>
            <person name="Henrissat B."/>
            <person name="Matheny P.B."/>
            <person name="Labbe J."/>
            <person name="Martin F.M."/>
        </authorList>
    </citation>
    <scope>NUCLEOTIDE SEQUENCE</scope>
    <source>
        <strain evidence="2">BPL690</strain>
    </source>
</reference>
<feature type="transmembrane region" description="Helical" evidence="1">
    <location>
        <begin position="29"/>
        <end position="46"/>
    </location>
</feature>
<organism evidence="2 3">
    <name type="scientific">Multifurca ochricompacta</name>
    <dbReference type="NCBI Taxonomy" id="376703"/>
    <lineage>
        <taxon>Eukaryota</taxon>
        <taxon>Fungi</taxon>
        <taxon>Dikarya</taxon>
        <taxon>Basidiomycota</taxon>
        <taxon>Agaricomycotina</taxon>
        <taxon>Agaricomycetes</taxon>
        <taxon>Russulales</taxon>
        <taxon>Russulaceae</taxon>
        <taxon>Multifurca</taxon>
    </lineage>
</organism>
<dbReference type="Proteomes" id="UP001203297">
    <property type="component" value="Unassembled WGS sequence"/>
</dbReference>
<dbReference type="AlphaFoldDB" id="A0AAD4M1J0"/>
<evidence type="ECO:0000313" key="2">
    <source>
        <dbReference type="EMBL" id="KAI0296987.1"/>
    </source>
</evidence>
<proteinExistence type="predicted"/>
<protein>
    <submittedName>
        <fullName evidence="2">Uncharacterized protein</fullName>
    </submittedName>
</protein>
<keyword evidence="3" id="KW-1185">Reference proteome</keyword>
<keyword evidence="1" id="KW-1133">Transmembrane helix</keyword>
<feature type="transmembrane region" description="Helical" evidence="1">
    <location>
        <begin position="52"/>
        <end position="70"/>
    </location>
</feature>
<feature type="non-terminal residue" evidence="2">
    <location>
        <position position="1"/>
    </location>
</feature>
<comment type="caution">
    <text evidence="2">The sequence shown here is derived from an EMBL/GenBank/DDBJ whole genome shotgun (WGS) entry which is preliminary data.</text>
</comment>
<sequence>TSSTPILFILLVIGAFCVWSGYKCSRTPSLSIIIQACTLMVVLFSTSLHSRLVILIFLMSLRAVSLLGIYE</sequence>
<keyword evidence="1" id="KW-0812">Transmembrane</keyword>
<evidence type="ECO:0000256" key="1">
    <source>
        <dbReference type="SAM" id="Phobius"/>
    </source>
</evidence>